<reference evidence="3 4" key="1">
    <citation type="submission" date="2019-03" db="EMBL/GenBank/DDBJ databases">
        <title>Genomic Encyclopedia of Type Strains, Phase IV (KMG-IV): sequencing the most valuable type-strain genomes for metagenomic binning, comparative biology and taxonomic classification.</title>
        <authorList>
            <person name="Goeker M."/>
        </authorList>
    </citation>
    <scope>NUCLEOTIDE SEQUENCE [LARGE SCALE GENOMIC DNA]</scope>
    <source>
        <strain evidence="3 4">DSM 45707</strain>
    </source>
</reference>
<comment type="similarity">
    <text evidence="1">Belongs to the azoreductase type 2 family.</text>
</comment>
<dbReference type="InterPro" id="IPR050712">
    <property type="entry name" value="NAD(P)H-dep_reductase"/>
</dbReference>
<dbReference type="GO" id="GO:0010181">
    <property type="term" value="F:FMN binding"/>
    <property type="evidence" value="ECO:0007669"/>
    <property type="project" value="TreeGrafter"/>
</dbReference>
<keyword evidence="4" id="KW-1185">Reference proteome</keyword>
<dbReference type="PANTHER" id="PTHR30543:SF21">
    <property type="entry name" value="NAD(P)H-DEPENDENT FMN REDUCTASE LOT6"/>
    <property type="match status" value="1"/>
</dbReference>
<organism evidence="3 4">
    <name type="scientific">Hazenella coriacea</name>
    <dbReference type="NCBI Taxonomy" id="1179467"/>
    <lineage>
        <taxon>Bacteria</taxon>
        <taxon>Bacillati</taxon>
        <taxon>Bacillota</taxon>
        <taxon>Bacilli</taxon>
        <taxon>Bacillales</taxon>
        <taxon>Thermoactinomycetaceae</taxon>
        <taxon>Hazenella</taxon>
    </lineage>
</organism>
<dbReference type="EMBL" id="SMAG01000001">
    <property type="protein sequence ID" value="TCS96410.1"/>
    <property type="molecule type" value="Genomic_DNA"/>
</dbReference>
<evidence type="ECO:0000259" key="2">
    <source>
        <dbReference type="Pfam" id="PF03358"/>
    </source>
</evidence>
<evidence type="ECO:0000313" key="4">
    <source>
        <dbReference type="Proteomes" id="UP000294937"/>
    </source>
</evidence>
<sequence length="185" mass="19983">MNIVAVAGSLNEKSTTHQAVGVIAQSAQQAGAEVEIFDLRKEPLPIYDGRSDDSTYPATVHRFKELMLKADGFILGSPEYHGSISGVLKNALDFISAREFEGKVVALVGTAGGAMGATNTLNTMNIICRNLHAWPIPSMVSVPSSYMAFHPDGTLKDEKLQLRLQSLGENLVSTIRLLNAELRTK</sequence>
<dbReference type="InterPro" id="IPR005025">
    <property type="entry name" value="FMN_Rdtase-like_dom"/>
</dbReference>
<dbReference type="InterPro" id="IPR029039">
    <property type="entry name" value="Flavoprotein-like_sf"/>
</dbReference>
<dbReference type="PANTHER" id="PTHR30543">
    <property type="entry name" value="CHROMATE REDUCTASE"/>
    <property type="match status" value="1"/>
</dbReference>
<dbReference type="Gene3D" id="3.40.50.360">
    <property type="match status" value="1"/>
</dbReference>
<evidence type="ECO:0000256" key="1">
    <source>
        <dbReference type="ARBA" id="ARBA00009428"/>
    </source>
</evidence>
<dbReference type="AlphaFoldDB" id="A0A4R3LB45"/>
<dbReference type="GO" id="GO:0016491">
    <property type="term" value="F:oxidoreductase activity"/>
    <property type="evidence" value="ECO:0007669"/>
    <property type="project" value="InterPro"/>
</dbReference>
<accession>A0A4R3LB45</accession>
<name>A0A4R3LB45_9BACL</name>
<dbReference type="GO" id="GO:0005829">
    <property type="term" value="C:cytosol"/>
    <property type="evidence" value="ECO:0007669"/>
    <property type="project" value="TreeGrafter"/>
</dbReference>
<dbReference type="Pfam" id="PF03358">
    <property type="entry name" value="FMN_red"/>
    <property type="match status" value="1"/>
</dbReference>
<dbReference type="OrthoDB" id="9790975at2"/>
<comment type="caution">
    <text evidence="3">The sequence shown here is derived from an EMBL/GenBank/DDBJ whole genome shotgun (WGS) entry which is preliminary data.</text>
</comment>
<evidence type="ECO:0000313" key="3">
    <source>
        <dbReference type="EMBL" id="TCS96410.1"/>
    </source>
</evidence>
<dbReference type="SUPFAM" id="SSF52218">
    <property type="entry name" value="Flavoproteins"/>
    <property type="match status" value="1"/>
</dbReference>
<feature type="domain" description="NADPH-dependent FMN reductase-like" evidence="2">
    <location>
        <begin position="1"/>
        <end position="143"/>
    </location>
</feature>
<proteinExistence type="inferred from homology"/>
<protein>
    <submittedName>
        <fullName evidence="3">FMN reductase</fullName>
    </submittedName>
</protein>
<gene>
    <name evidence="3" type="ORF">EDD58_10141</name>
</gene>
<dbReference type="Proteomes" id="UP000294937">
    <property type="component" value="Unassembled WGS sequence"/>
</dbReference>